<name>A0AAQ4E9J2_AMBAM</name>
<gene>
    <name evidence="2" type="ORF">V5799_025449</name>
</gene>
<protein>
    <submittedName>
        <fullName evidence="2">Uncharacterized protein</fullName>
    </submittedName>
</protein>
<feature type="coiled-coil region" evidence="1">
    <location>
        <begin position="5"/>
        <end position="70"/>
    </location>
</feature>
<evidence type="ECO:0000313" key="3">
    <source>
        <dbReference type="Proteomes" id="UP001321473"/>
    </source>
</evidence>
<sequence>MQDKLKELQAKLQDEEGEKKILEQRCDEVSRNAQDVRTQLESRVRELEEIKQTRDDYDLLKKVLDKLVKALFIGSPIEI</sequence>
<organism evidence="2 3">
    <name type="scientific">Amblyomma americanum</name>
    <name type="common">Lone star tick</name>
    <dbReference type="NCBI Taxonomy" id="6943"/>
    <lineage>
        <taxon>Eukaryota</taxon>
        <taxon>Metazoa</taxon>
        <taxon>Ecdysozoa</taxon>
        <taxon>Arthropoda</taxon>
        <taxon>Chelicerata</taxon>
        <taxon>Arachnida</taxon>
        <taxon>Acari</taxon>
        <taxon>Parasitiformes</taxon>
        <taxon>Ixodida</taxon>
        <taxon>Ixodoidea</taxon>
        <taxon>Ixodidae</taxon>
        <taxon>Amblyomminae</taxon>
        <taxon>Amblyomma</taxon>
    </lineage>
</organism>
<keyword evidence="3" id="KW-1185">Reference proteome</keyword>
<comment type="caution">
    <text evidence="2">The sequence shown here is derived from an EMBL/GenBank/DDBJ whole genome shotgun (WGS) entry which is preliminary data.</text>
</comment>
<keyword evidence="1" id="KW-0175">Coiled coil</keyword>
<evidence type="ECO:0000313" key="2">
    <source>
        <dbReference type="EMBL" id="KAK8771310.1"/>
    </source>
</evidence>
<dbReference type="EMBL" id="JARKHS020019918">
    <property type="protein sequence ID" value="KAK8771310.1"/>
    <property type="molecule type" value="Genomic_DNA"/>
</dbReference>
<dbReference type="AlphaFoldDB" id="A0AAQ4E9J2"/>
<reference evidence="2 3" key="1">
    <citation type="journal article" date="2023" name="Arcadia Sci">
        <title>De novo assembly of a long-read Amblyomma americanum tick genome.</title>
        <authorList>
            <person name="Chou S."/>
            <person name="Poskanzer K.E."/>
            <person name="Rollins M."/>
            <person name="Thuy-Boun P.S."/>
        </authorList>
    </citation>
    <scope>NUCLEOTIDE SEQUENCE [LARGE SCALE GENOMIC DNA]</scope>
    <source>
        <strain evidence="2">F_SG_1</strain>
        <tissue evidence="2">Salivary glands</tissue>
    </source>
</reference>
<dbReference type="Proteomes" id="UP001321473">
    <property type="component" value="Unassembled WGS sequence"/>
</dbReference>
<accession>A0AAQ4E9J2</accession>
<evidence type="ECO:0000256" key="1">
    <source>
        <dbReference type="SAM" id="Coils"/>
    </source>
</evidence>
<proteinExistence type="predicted"/>